<dbReference type="Gramene" id="TraesWEE_scaffold_008737_01G000200.1">
    <property type="protein sequence ID" value="TraesWEE_scaffold_008737_01G000200.1"/>
    <property type="gene ID" value="TraesWEE_scaffold_008737_01G000200"/>
</dbReference>
<sequence length="106" mass="11957">GAVGPRLGRPERPTPSDRRRLLDPIPRRLRLHGRVAGRRHALPPPGRAVRVVQGRAPPRPPYAAHPRPAAGGRRARRPHPLRPSRHLLRLPPRRAGPARLRVRLRL</sequence>
<dbReference type="AlphaFoldDB" id="A0A9R1EGJ2"/>
<feature type="compositionally biased region" description="Basic residues" evidence="1">
    <location>
        <begin position="27"/>
        <end position="41"/>
    </location>
</feature>
<reference evidence="2" key="1">
    <citation type="journal article" date="2017" name="Gigascience">
        <title>The first near-complete assembly of the hexaploid bread wheat genome, Triticum aestivum.</title>
        <authorList>
            <person name="Zimin A.V."/>
            <person name="Puiu D."/>
            <person name="Hall R."/>
            <person name="Kingan S."/>
            <person name="Clavijo B.J."/>
            <person name="Salzberg S.L."/>
        </authorList>
    </citation>
    <scope>NUCLEOTIDE SEQUENCE</scope>
    <source>
        <tissue evidence="2">Leaf</tissue>
    </source>
</reference>
<reference evidence="2" key="2">
    <citation type="submission" date="2020-03" db="EMBL/GenBank/DDBJ databases">
        <title>The second near-complete assembly of the hexaploid bread wheat (Triticum aestivum) genome.</title>
        <authorList>
            <person name="Zimin A.V."/>
            <person name="Puiu D."/>
            <person name="Shumante A."/>
            <person name="Alonge M."/>
            <person name="Salzberg S.L."/>
        </authorList>
    </citation>
    <scope>NUCLEOTIDE SEQUENCE</scope>
    <source>
        <tissue evidence="2">Leaf</tissue>
    </source>
</reference>
<dbReference type="Gramene" id="TraesROB_scaffold_065617_01G000200.1">
    <property type="protein sequence ID" value="TraesROB_scaffold_065617_01G000200.1"/>
    <property type="gene ID" value="TraesROB_scaffold_065617_01G000200"/>
</dbReference>
<proteinExistence type="predicted"/>
<gene>
    <name evidence="2" type="ORF">CFC21_024128</name>
</gene>
<feature type="non-terminal residue" evidence="2">
    <location>
        <position position="106"/>
    </location>
</feature>
<feature type="region of interest" description="Disordered" evidence="1">
    <location>
        <begin position="1"/>
        <end position="106"/>
    </location>
</feature>
<feature type="non-terminal residue" evidence="2">
    <location>
        <position position="1"/>
    </location>
</feature>
<feature type="compositionally biased region" description="Basic and acidic residues" evidence="1">
    <location>
        <begin position="8"/>
        <end position="26"/>
    </location>
</feature>
<name>A0A9R1EGJ2_WHEAT</name>
<protein>
    <submittedName>
        <fullName evidence="2">Uncharacterized protein</fullName>
    </submittedName>
</protein>
<comment type="caution">
    <text evidence="2">The sequence shown here is derived from an EMBL/GenBank/DDBJ whole genome shotgun (WGS) entry which is preliminary data.</text>
</comment>
<evidence type="ECO:0000313" key="2">
    <source>
        <dbReference type="EMBL" id="KAF7009614.1"/>
    </source>
</evidence>
<dbReference type="Proteomes" id="UP000815260">
    <property type="component" value="Chromosome 2B"/>
</dbReference>
<accession>A0A9R1EGJ2</accession>
<feature type="compositionally biased region" description="Basic residues" evidence="1">
    <location>
        <begin position="73"/>
        <end position="92"/>
    </location>
</feature>
<organism evidence="2">
    <name type="scientific">Triticum aestivum</name>
    <name type="common">Wheat</name>
    <dbReference type="NCBI Taxonomy" id="4565"/>
    <lineage>
        <taxon>Eukaryota</taxon>
        <taxon>Viridiplantae</taxon>
        <taxon>Streptophyta</taxon>
        <taxon>Embryophyta</taxon>
        <taxon>Tracheophyta</taxon>
        <taxon>Spermatophyta</taxon>
        <taxon>Magnoliopsida</taxon>
        <taxon>Liliopsida</taxon>
        <taxon>Poales</taxon>
        <taxon>Poaceae</taxon>
        <taxon>BOP clade</taxon>
        <taxon>Pooideae</taxon>
        <taxon>Triticodae</taxon>
        <taxon>Triticeae</taxon>
        <taxon>Triticinae</taxon>
        <taxon>Triticum</taxon>
    </lineage>
</organism>
<dbReference type="Gramene" id="TraesCLE_scaffold_010973_01G000200.1">
    <property type="protein sequence ID" value="TraesCLE_scaffold_010973_01G000200.1"/>
    <property type="gene ID" value="TraesCLE_scaffold_010973_01G000200"/>
</dbReference>
<dbReference type="EMBL" id="CM022215">
    <property type="protein sequence ID" value="KAF7009614.1"/>
    <property type="molecule type" value="Genomic_DNA"/>
</dbReference>
<evidence type="ECO:0000256" key="1">
    <source>
        <dbReference type="SAM" id="MobiDB-lite"/>
    </source>
</evidence>
<dbReference type="Gramene" id="TraesCAD_scaffold_013788_01G000100.1">
    <property type="protein sequence ID" value="TraesCAD_scaffold_013788_01G000100.1"/>
    <property type="gene ID" value="TraesCAD_scaffold_013788_01G000100"/>
</dbReference>